<proteinExistence type="predicted"/>
<feature type="region of interest" description="Disordered" evidence="1">
    <location>
        <begin position="1"/>
        <end position="28"/>
    </location>
</feature>
<dbReference type="EMBL" id="VSRR010112613">
    <property type="protein sequence ID" value="MPC98095.1"/>
    <property type="molecule type" value="Genomic_DNA"/>
</dbReference>
<organism evidence="2 3">
    <name type="scientific">Portunus trituberculatus</name>
    <name type="common">Swimming crab</name>
    <name type="synonym">Neptunus trituberculatus</name>
    <dbReference type="NCBI Taxonomy" id="210409"/>
    <lineage>
        <taxon>Eukaryota</taxon>
        <taxon>Metazoa</taxon>
        <taxon>Ecdysozoa</taxon>
        <taxon>Arthropoda</taxon>
        <taxon>Crustacea</taxon>
        <taxon>Multicrustacea</taxon>
        <taxon>Malacostraca</taxon>
        <taxon>Eumalacostraca</taxon>
        <taxon>Eucarida</taxon>
        <taxon>Decapoda</taxon>
        <taxon>Pleocyemata</taxon>
        <taxon>Brachyura</taxon>
        <taxon>Eubrachyura</taxon>
        <taxon>Portunoidea</taxon>
        <taxon>Portunidae</taxon>
        <taxon>Portuninae</taxon>
        <taxon>Portunus</taxon>
    </lineage>
</organism>
<sequence length="28" mass="3234">MPHEDQRPSPSPQHRINVTPSCRHLTVL</sequence>
<reference evidence="2 3" key="1">
    <citation type="submission" date="2019-05" db="EMBL/GenBank/DDBJ databases">
        <title>Another draft genome of Portunus trituberculatus and its Hox gene families provides insights of decapod evolution.</title>
        <authorList>
            <person name="Jeong J.-H."/>
            <person name="Song I."/>
            <person name="Kim S."/>
            <person name="Choi T."/>
            <person name="Kim D."/>
            <person name="Ryu S."/>
            <person name="Kim W."/>
        </authorList>
    </citation>
    <scope>NUCLEOTIDE SEQUENCE [LARGE SCALE GENOMIC DNA]</scope>
    <source>
        <tissue evidence="2">Muscle</tissue>
    </source>
</reference>
<evidence type="ECO:0000256" key="1">
    <source>
        <dbReference type="SAM" id="MobiDB-lite"/>
    </source>
</evidence>
<name>A0A5B7JU15_PORTR</name>
<evidence type="ECO:0000313" key="3">
    <source>
        <dbReference type="Proteomes" id="UP000324222"/>
    </source>
</evidence>
<evidence type="ECO:0000313" key="2">
    <source>
        <dbReference type="EMBL" id="MPC98095.1"/>
    </source>
</evidence>
<keyword evidence="3" id="KW-1185">Reference proteome</keyword>
<dbReference type="Proteomes" id="UP000324222">
    <property type="component" value="Unassembled WGS sequence"/>
</dbReference>
<accession>A0A5B7JU15</accession>
<gene>
    <name evidence="2" type="ORF">E2C01_093447</name>
</gene>
<dbReference type="AlphaFoldDB" id="A0A5B7JU15"/>
<comment type="caution">
    <text evidence="2">The sequence shown here is derived from an EMBL/GenBank/DDBJ whole genome shotgun (WGS) entry which is preliminary data.</text>
</comment>
<protein>
    <submittedName>
        <fullName evidence="2">Uncharacterized protein</fullName>
    </submittedName>
</protein>